<evidence type="ECO:0000313" key="2">
    <source>
        <dbReference type="Proteomes" id="UP000324162"/>
    </source>
</evidence>
<dbReference type="EMBL" id="SEUK01000036">
    <property type="protein sequence ID" value="KAA1164558.1"/>
    <property type="molecule type" value="Genomic_DNA"/>
</dbReference>
<sequence>MISFLPFIALSLNGVLNINTPVIEDYIYSTEVGEVISSSNTQDRVVNQGDFLLLYSAESTGKLVNISSTLNGEITYRSKLKKGSKFAQGELLFKVKGDEVYGILQLEDNYLFDVAPVAGTLLCAEKYSFPLEIIKVNKKVILVSIKIDNTDSLKNISSGTQEFQVCEE</sequence>
<organism evidence="1 2">
    <name type="scientific">Pseudoalteromonas fuliginea</name>
    <dbReference type="NCBI Taxonomy" id="1872678"/>
    <lineage>
        <taxon>Bacteria</taxon>
        <taxon>Pseudomonadati</taxon>
        <taxon>Pseudomonadota</taxon>
        <taxon>Gammaproteobacteria</taxon>
        <taxon>Alteromonadales</taxon>
        <taxon>Pseudoalteromonadaceae</taxon>
        <taxon>Pseudoalteromonas</taxon>
    </lineage>
</organism>
<protein>
    <submittedName>
        <fullName evidence="1">Uncharacterized protein</fullName>
    </submittedName>
</protein>
<accession>A0AB73BLH0</accession>
<dbReference type="RefSeq" id="WP_149613397.1">
    <property type="nucleotide sequence ID" value="NZ_SEUK01000036.1"/>
</dbReference>
<dbReference type="Proteomes" id="UP000324162">
    <property type="component" value="Unassembled WGS sequence"/>
</dbReference>
<dbReference type="AlphaFoldDB" id="A0AB73BLH0"/>
<proteinExistence type="predicted"/>
<gene>
    <name evidence="1" type="ORF">EU508_01560</name>
</gene>
<evidence type="ECO:0000313" key="1">
    <source>
        <dbReference type="EMBL" id="KAA1164558.1"/>
    </source>
</evidence>
<reference evidence="1 2" key="1">
    <citation type="submission" date="2019-01" db="EMBL/GenBank/DDBJ databases">
        <title>Genome sequences of marine Pseudoalteromonas species.</title>
        <authorList>
            <person name="Boraston A.B."/>
            <person name="Hehemann J.-H."/>
            <person name="Vickers C.J."/>
            <person name="Salama-Alber O."/>
            <person name="Abe K."/>
            <person name="Hettle A.J."/>
        </authorList>
    </citation>
    <scope>NUCLEOTIDE SEQUENCE [LARGE SCALE GENOMIC DNA]</scope>
    <source>
        <strain evidence="1 2">PS42</strain>
    </source>
</reference>
<comment type="caution">
    <text evidence="1">The sequence shown here is derived from an EMBL/GenBank/DDBJ whole genome shotgun (WGS) entry which is preliminary data.</text>
</comment>
<name>A0AB73BLH0_9GAMM</name>